<dbReference type="PROSITE" id="PS50158">
    <property type="entry name" value="ZF_CCHC"/>
    <property type="match status" value="1"/>
</dbReference>
<keyword evidence="1" id="KW-0479">Metal-binding</keyword>
<proteinExistence type="predicted"/>
<evidence type="ECO:0000313" key="5">
    <source>
        <dbReference type="Proteomes" id="UP000323000"/>
    </source>
</evidence>
<dbReference type="PANTHER" id="PTHR31286:SF167">
    <property type="entry name" value="OS09G0268800 PROTEIN"/>
    <property type="match status" value="1"/>
</dbReference>
<evidence type="ECO:0000313" key="4">
    <source>
        <dbReference type="EMBL" id="TXG60988.1"/>
    </source>
</evidence>
<evidence type="ECO:0000256" key="2">
    <source>
        <dbReference type="SAM" id="MobiDB-lite"/>
    </source>
</evidence>
<feature type="region of interest" description="Disordered" evidence="2">
    <location>
        <begin position="234"/>
        <end position="261"/>
    </location>
</feature>
<dbReference type="Proteomes" id="UP000323000">
    <property type="component" value="Chromosome 5"/>
</dbReference>
<dbReference type="GO" id="GO:0008270">
    <property type="term" value="F:zinc ion binding"/>
    <property type="evidence" value="ECO:0007669"/>
    <property type="project" value="UniProtKB-KW"/>
</dbReference>
<keyword evidence="1" id="KW-0863">Zinc-finger</keyword>
<protein>
    <recommendedName>
        <fullName evidence="3">CCHC-type domain-containing protein</fullName>
    </recommendedName>
</protein>
<dbReference type="InterPro" id="IPR040256">
    <property type="entry name" value="At4g02000-like"/>
</dbReference>
<keyword evidence="5" id="KW-1185">Reference proteome</keyword>
<name>A0A5C7HW22_9ROSI</name>
<dbReference type="PANTHER" id="PTHR31286">
    <property type="entry name" value="GLYCINE-RICH CELL WALL STRUCTURAL PROTEIN 1.8-LIKE"/>
    <property type="match status" value="1"/>
</dbReference>
<sequence length="431" mass="48142">MMNADEIARLCGSMSLTEREGPVRTLKTNLKEAGLRRMVISLVRKVMSPKPVNRDVFRVVMRKIWQTREGVEIESELEGKGEIQRMVFNKAEFWIQIHNAPLICMSEEIGRFLGSIVGEVVQFDECGSGAYMEKFLRVRVILEIDKPLRKCLRVDVLGDRAESVMLVRHERLSDFCFQCGILGHTFKDCLDKPTHLEGNKSEEFLFGFWMQASAPPKRFMNGGKRWPYNGRGNGSSFRDHGEKGNLRVMGWDGEGGDGGRRESSWMVISGNRQQDPCLESESKGKVNETKNDYGNIERLEGLPGNLVMTKIQETIDLETMGLNTVREWKEENNGPLPSGSSVRGMLGLGHIDNLKGQAGSLERLISFGNQVSGGRDQLNVLIGLNKLGTLPLGPVFNFGDPNNNNSSINLDPSKVLEKASQQIVLGDQSPQ</sequence>
<feature type="domain" description="CCHC-type" evidence="3">
    <location>
        <begin position="176"/>
        <end position="189"/>
    </location>
</feature>
<dbReference type="AlphaFoldDB" id="A0A5C7HW22"/>
<gene>
    <name evidence="4" type="ORF">EZV62_012351</name>
</gene>
<accession>A0A5C7HW22</accession>
<dbReference type="Pfam" id="PF14392">
    <property type="entry name" value="zf-CCHC_4"/>
    <property type="match status" value="1"/>
</dbReference>
<comment type="caution">
    <text evidence="4">The sequence shown here is derived from an EMBL/GenBank/DDBJ whole genome shotgun (WGS) entry which is preliminary data.</text>
</comment>
<evidence type="ECO:0000256" key="1">
    <source>
        <dbReference type="PROSITE-ProRule" id="PRU00047"/>
    </source>
</evidence>
<dbReference type="OrthoDB" id="2219495at2759"/>
<evidence type="ECO:0000259" key="3">
    <source>
        <dbReference type="PROSITE" id="PS50158"/>
    </source>
</evidence>
<dbReference type="InterPro" id="IPR025836">
    <property type="entry name" value="Zn_knuckle_CX2CX4HX4C"/>
</dbReference>
<dbReference type="InterPro" id="IPR001878">
    <property type="entry name" value="Znf_CCHC"/>
</dbReference>
<reference evidence="5" key="1">
    <citation type="journal article" date="2019" name="Gigascience">
        <title>De novo genome assembly of the endangered Acer yangbiense, a plant species with extremely small populations endemic to Yunnan Province, China.</title>
        <authorList>
            <person name="Yang J."/>
            <person name="Wariss H.M."/>
            <person name="Tao L."/>
            <person name="Zhang R."/>
            <person name="Yun Q."/>
            <person name="Hollingsworth P."/>
            <person name="Dao Z."/>
            <person name="Luo G."/>
            <person name="Guo H."/>
            <person name="Ma Y."/>
            <person name="Sun W."/>
        </authorList>
    </citation>
    <scope>NUCLEOTIDE SEQUENCE [LARGE SCALE GENOMIC DNA]</scope>
    <source>
        <strain evidence="5">cv. Malutang</strain>
    </source>
</reference>
<dbReference type="EMBL" id="VAHF01000005">
    <property type="protein sequence ID" value="TXG60988.1"/>
    <property type="molecule type" value="Genomic_DNA"/>
</dbReference>
<keyword evidence="1" id="KW-0862">Zinc</keyword>
<organism evidence="4 5">
    <name type="scientific">Acer yangbiense</name>
    <dbReference type="NCBI Taxonomy" id="1000413"/>
    <lineage>
        <taxon>Eukaryota</taxon>
        <taxon>Viridiplantae</taxon>
        <taxon>Streptophyta</taxon>
        <taxon>Embryophyta</taxon>
        <taxon>Tracheophyta</taxon>
        <taxon>Spermatophyta</taxon>
        <taxon>Magnoliopsida</taxon>
        <taxon>eudicotyledons</taxon>
        <taxon>Gunneridae</taxon>
        <taxon>Pentapetalae</taxon>
        <taxon>rosids</taxon>
        <taxon>malvids</taxon>
        <taxon>Sapindales</taxon>
        <taxon>Sapindaceae</taxon>
        <taxon>Hippocastanoideae</taxon>
        <taxon>Acereae</taxon>
        <taxon>Acer</taxon>
    </lineage>
</organism>
<dbReference type="GO" id="GO:0003676">
    <property type="term" value="F:nucleic acid binding"/>
    <property type="evidence" value="ECO:0007669"/>
    <property type="project" value="InterPro"/>
</dbReference>